<keyword evidence="4 6" id="KW-0067">ATP-binding</keyword>
<dbReference type="InterPro" id="IPR027417">
    <property type="entry name" value="P-loop_NTPase"/>
</dbReference>
<dbReference type="RefSeq" id="WP_123302586.1">
    <property type="nucleotide sequence ID" value="NZ_RKHK01000001.1"/>
</dbReference>
<keyword evidence="3" id="KW-0547">Nucleotide-binding</keyword>
<evidence type="ECO:0000256" key="3">
    <source>
        <dbReference type="ARBA" id="ARBA00022741"/>
    </source>
</evidence>
<gene>
    <name evidence="6" type="ORF">EDD31_0277</name>
</gene>
<dbReference type="PANTHER" id="PTHR42734:SF5">
    <property type="entry name" value="IRON TRANSPORT SYSTEM ATP-BINDING PROTEIN HI_0361-RELATED"/>
    <property type="match status" value="1"/>
</dbReference>
<dbReference type="Proteomes" id="UP000280668">
    <property type="component" value="Unassembled WGS sequence"/>
</dbReference>
<dbReference type="NCBIfam" id="TIGR03771">
    <property type="entry name" value="anch_rpt_ABC"/>
    <property type="match status" value="1"/>
</dbReference>
<dbReference type="PANTHER" id="PTHR42734">
    <property type="entry name" value="METAL TRANSPORT SYSTEM ATP-BINDING PROTEIN TM_0124-RELATED"/>
    <property type="match status" value="1"/>
</dbReference>
<dbReference type="OrthoDB" id="5296765at2"/>
<comment type="similarity">
    <text evidence="1">Belongs to the ABC transporter superfamily.</text>
</comment>
<dbReference type="InterPro" id="IPR017871">
    <property type="entry name" value="ABC_transporter-like_CS"/>
</dbReference>
<keyword evidence="2" id="KW-0813">Transport</keyword>
<dbReference type="PROSITE" id="PS00211">
    <property type="entry name" value="ABC_TRANSPORTER_1"/>
    <property type="match status" value="1"/>
</dbReference>
<dbReference type="SMART" id="SM00382">
    <property type="entry name" value="AAA"/>
    <property type="match status" value="1"/>
</dbReference>
<evidence type="ECO:0000313" key="6">
    <source>
        <dbReference type="EMBL" id="ROR71938.1"/>
    </source>
</evidence>
<dbReference type="PROSITE" id="PS50893">
    <property type="entry name" value="ABC_TRANSPORTER_2"/>
    <property type="match status" value="1"/>
</dbReference>
<dbReference type="GO" id="GO:0016887">
    <property type="term" value="F:ATP hydrolysis activity"/>
    <property type="evidence" value="ECO:0007669"/>
    <property type="project" value="InterPro"/>
</dbReference>
<proteinExistence type="inferred from homology"/>
<dbReference type="GO" id="GO:0005524">
    <property type="term" value="F:ATP binding"/>
    <property type="evidence" value="ECO:0007669"/>
    <property type="project" value="UniProtKB-KW"/>
</dbReference>
<dbReference type="InterPro" id="IPR050153">
    <property type="entry name" value="Metal_Ion_Import_ABC"/>
</dbReference>
<comment type="caution">
    <text evidence="6">The sequence shown here is derived from an EMBL/GenBank/DDBJ whole genome shotgun (WGS) entry which is preliminary data.</text>
</comment>
<dbReference type="CDD" id="cd03235">
    <property type="entry name" value="ABC_Metallic_Cations"/>
    <property type="match status" value="1"/>
</dbReference>
<reference evidence="6 7" key="1">
    <citation type="submission" date="2018-11" db="EMBL/GenBank/DDBJ databases">
        <title>Sequencing the genomes of 1000 actinobacteria strains.</title>
        <authorList>
            <person name="Klenk H.-P."/>
        </authorList>
    </citation>
    <scope>NUCLEOTIDE SEQUENCE [LARGE SCALE GENOMIC DNA]</scope>
    <source>
        <strain evidence="6 7">DSM 11294</strain>
    </source>
</reference>
<dbReference type="InterPro" id="IPR003593">
    <property type="entry name" value="AAA+_ATPase"/>
</dbReference>
<dbReference type="InterPro" id="IPR022508">
    <property type="entry name" value="ABC_trspt_anch-rpt_ATP-bd"/>
</dbReference>
<accession>A0A3N2B9R0</accession>
<evidence type="ECO:0000256" key="2">
    <source>
        <dbReference type="ARBA" id="ARBA00022448"/>
    </source>
</evidence>
<evidence type="ECO:0000259" key="5">
    <source>
        <dbReference type="PROSITE" id="PS50893"/>
    </source>
</evidence>
<dbReference type="AlphaFoldDB" id="A0A3N2B9R0"/>
<dbReference type="Gene3D" id="3.40.50.300">
    <property type="entry name" value="P-loop containing nucleotide triphosphate hydrolases"/>
    <property type="match status" value="1"/>
</dbReference>
<dbReference type="InterPro" id="IPR003439">
    <property type="entry name" value="ABC_transporter-like_ATP-bd"/>
</dbReference>
<sequence>MSETATVASAAALAAPHVPDAAELSVRGLAVDLGGRPVLRDVSLEVSGGELVGLIGPNGAGKTTLIRSVLGLVPVREGEITMAGNATKAARRAAGYVPQRHEFAWEFPISVHDVVLSGRVGRMGWLRRPKVEDYRAVSEALERAGMSDLKERPVGQLSGGQRQRVLVARALALRPRLLLLDEPYTGLDIPTQEMLTDLFTELSAEGQALLMTTHDLAGAMHTFDRLYLVNRTVVAEGSPQQLRDPQVWIETFGFRDGSPLLSALGVN</sequence>
<name>A0A3N2B9R0_9MICO</name>
<dbReference type="Pfam" id="PF00005">
    <property type="entry name" value="ABC_tran"/>
    <property type="match status" value="1"/>
</dbReference>
<dbReference type="EMBL" id="RKHK01000001">
    <property type="protein sequence ID" value="ROR71938.1"/>
    <property type="molecule type" value="Genomic_DNA"/>
</dbReference>
<organism evidence="6 7">
    <name type="scientific">Bogoriella caseilytica</name>
    <dbReference type="NCBI Taxonomy" id="56055"/>
    <lineage>
        <taxon>Bacteria</taxon>
        <taxon>Bacillati</taxon>
        <taxon>Actinomycetota</taxon>
        <taxon>Actinomycetes</taxon>
        <taxon>Micrococcales</taxon>
        <taxon>Bogoriellaceae</taxon>
        <taxon>Bogoriella</taxon>
    </lineage>
</organism>
<evidence type="ECO:0000256" key="1">
    <source>
        <dbReference type="ARBA" id="ARBA00005417"/>
    </source>
</evidence>
<keyword evidence="7" id="KW-1185">Reference proteome</keyword>
<evidence type="ECO:0000256" key="4">
    <source>
        <dbReference type="ARBA" id="ARBA00022840"/>
    </source>
</evidence>
<evidence type="ECO:0000313" key="7">
    <source>
        <dbReference type="Proteomes" id="UP000280668"/>
    </source>
</evidence>
<feature type="domain" description="ABC transporter" evidence="5">
    <location>
        <begin position="24"/>
        <end position="255"/>
    </location>
</feature>
<protein>
    <submittedName>
        <fullName evidence="6">Manganese/iron transport system ATP-binding protein</fullName>
    </submittedName>
</protein>
<dbReference type="SUPFAM" id="SSF52540">
    <property type="entry name" value="P-loop containing nucleoside triphosphate hydrolases"/>
    <property type="match status" value="1"/>
</dbReference>